<dbReference type="CDD" id="cd20353">
    <property type="entry name" value="Rcat_RBR_RNF216"/>
    <property type="match status" value="1"/>
</dbReference>
<keyword evidence="5" id="KW-0863">Zinc-finger</keyword>
<evidence type="ECO:0000256" key="5">
    <source>
        <dbReference type="ARBA" id="ARBA00022771"/>
    </source>
</evidence>
<evidence type="ECO:0000256" key="7">
    <source>
        <dbReference type="ARBA" id="ARBA00022833"/>
    </source>
</evidence>
<dbReference type="GO" id="GO:0016740">
    <property type="term" value="F:transferase activity"/>
    <property type="evidence" value="ECO:0007669"/>
    <property type="project" value="UniProtKB-KW"/>
</dbReference>
<keyword evidence="7" id="KW-0862">Zinc</keyword>
<dbReference type="Proteomes" id="UP000887578">
    <property type="component" value="Unplaced"/>
</dbReference>
<dbReference type="SUPFAM" id="SSF57850">
    <property type="entry name" value="RING/U-box"/>
    <property type="match status" value="1"/>
</dbReference>
<dbReference type="PROSITE" id="PS51873">
    <property type="entry name" value="TRIAD"/>
    <property type="match status" value="1"/>
</dbReference>
<evidence type="ECO:0000313" key="11">
    <source>
        <dbReference type="WBParaSite" id="PDA_v2.g4053.t1"/>
    </source>
</evidence>
<dbReference type="Pfam" id="PF26200">
    <property type="entry name" value="Rcat_RNF216"/>
    <property type="match status" value="1"/>
</dbReference>
<protein>
    <submittedName>
        <fullName evidence="11">RING-type domain-containing protein</fullName>
    </submittedName>
</protein>
<keyword evidence="10" id="KW-1185">Reference proteome</keyword>
<keyword evidence="6" id="KW-0833">Ubl conjugation pathway</keyword>
<keyword evidence="2" id="KW-0808">Transferase</keyword>
<evidence type="ECO:0000256" key="6">
    <source>
        <dbReference type="ARBA" id="ARBA00022786"/>
    </source>
</evidence>
<dbReference type="GO" id="GO:0008270">
    <property type="term" value="F:zinc ion binding"/>
    <property type="evidence" value="ECO:0007669"/>
    <property type="project" value="UniProtKB-KW"/>
</dbReference>
<evidence type="ECO:0000256" key="4">
    <source>
        <dbReference type="ARBA" id="ARBA00022737"/>
    </source>
</evidence>
<evidence type="ECO:0000256" key="2">
    <source>
        <dbReference type="ARBA" id="ARBA00022679"/>
    </source>
</evidence>
<dbReference type="InterPro" id="IPR051628">
    <property type="entry name" value="LUBAC_E3_Ligases"/>
</dbReference>
<dbReference type="InterPro" id="IPR044066">
    <property type="entry name" value="TRIAD_supradom"/>
</dbReference>
<feature type="region of interest" description="Disordered" evidence="8">
    <location>
        <begin position="108"/>
        <end position="140"/>
    </location>
</feature>
<dbReference type="WBParaSite" id="PDA_v2.g4053.t1">
    <property type="protein sequence ID" value="PDA_v2.g4053.t1"/>
    <property type="gene ID" value="PDA_v2.g4053"/>
</dbReference>
<evidence type="ECO:0000259" key="9">
    <source>
        <dbReference type="PROSITE" id="PS51873"/>
    </source>
</evidence>
<name>A0A914QR68_9BILA</name>
<sequence length="614" mass="69030">MTASSGAKKDNVNDENNRTVALEADVSENVEIRSTVYSDVVVVIDSDAGGNGVLNNHFDDVILDETRDDFQSIAPEISVNENVDDDSVYVHPLEASNVLIEPSVAQNNPTGELAEASNEHHGFGGENEDSIATSSLGSEEKTMEEVLLETLSAAFPDYDMDALLASMPNLTLQQIPNWCIDNPTKIPLKKIMNPDPAPPPSSDEDDSDSDIEFDDIADGLLLDRLIKELSRNLKNEISKDNTKSESTVNDAKNILVAVYPNLSEDFLKLAYRKTGYRLCAALIVGFFFSNEISQLVQDSFPQFGNRLWKMVNETQQKSISSMDIFTDDFSIHDENFASSFTTFVRMMNTLTEKYPLILNRLTLIANASTVRVHVPNNVEKFDCSVCCCDYTFKSRIMCGTEDDKAERHSFCRGCVKRVAETAEIPLDKGAIGLKCMYNDCKNTLPYSVIKNCLPKKISEKLCERIMENNIGAAGIKLERCRNCNYGIEMEESKEENKDDDHFGISCAELDNRNKKEKMEKEKERRLNENFFRTCVCGLRYTKSKGCNKMTCSNCGSTQCYLCRTIDNGYDHFCQHPRDPGQLCKCCQKPCTLFLDAYRLDEENAKRILAEYHAD</sequence>
<accession>A0A914QR68</accession>
<evidence type="ECO:0000256" key="3">
    <source>
        <dbReference type="ARBA" id="ARBA00022723"/>
    </source>
</evidence>
<keyword evidence="4" id="KW-0677">Repeat</keyword>
<comment type="pathway">
    <text evidence="1">Protein modification; protein ubiquitination.</text>
</comment>
<keyword evidence="3" id="KW-0479">Metal-binding</keyword>
<dbReference type="AlphaFoldDB" id="A0A914QR68"/>
<organism evidence="10 11">
    <name type="scientific">Panagrolaimus davidi</name>
    <dbReference type="NCBI Taxonomy" id="227884"/>
    <lineage>
        <taxon>Eukaryota</taxon>
        <taxon>Metazoa</taxon>
        <taxon>Ecdysozoa</taxon>
        <taxon>Nematoda</taxon>
        <taxon>Chromadorea</taxon>
        <taxon>Rhabditida</taxon>
        <taxon>Tylenchina</taxon>
        <taxon>Panagrolaimomorpha</taxon>
        <taxon>Panagrolaimoidea</taxon>
        <taxon>Panagrolaimidae</taxon>
        <taxon>Panagrolaimus</taxon>
    </lineage>
</organism>
<feature type="region of interest" description="Disordered" evidence="8">
    <location>
        <begin position="189"/>
        <end position="210"/>
    </location>
</feature>
<evidence type="ECO:0000256" key="1">
    <source>
        <dbReference type="ARBA" id="ARBA00004906"/>
    </source>
</evidence>
<reference evidence="11" key="1">
    <citation type="submission" date="2022-11" db="UniProtKB">
        <authorList>
            <consortium name="WormBaseParasite"/>
        </authorList>
    </citation>
    <scope>IDENTIFICATION</scope>
</reference>
<dbReference type="Gene3D" id="1.20.120.1750">
    <property type="match status" value="1"/>
</dbReference>
<proteinExistence type="predicted"/>
<evidence type="ECO:0000313" key="10">
    <source>
        <dbReference type="Proteomes" id="UP000887578"/>
    </source>
</evidence>
<dbReference type="InterPro" id="IPR047546">
    <property type="entry name" value="Rcat_RBR_RNF216"/>
</dbReference>
<dbReference type="PANTHER" id="PTHR22770">
    <property type="entry name" value="UBIQUITIN CONJUGATING ENZYME 7 INTERACTING PROTEIN-RELATED"/>
    <property type="match status" value="1"/>
</dbReference>
<dbReference type="PANTHER" id="PTHR22770:SF47">
    <property type="entry name" value="E3 UBIQUITIN-PROTEIN LIGASE RNF216"/>
    <property type="match status" value="1"/>
</dbReference>
<feature type="domain" description="RING-type" evidence="9">
    <location>
        <begin position="379"/>
        <end position="587"/>
    </location>
</feature>
<evidence type="ECO:0000256" key="8">
    <source>
        <dbReference type="SAM" id="MobiDB-lite"/>
    </source>
</evidence>